<protein>
    <submittedName>
        <fullName evidence="3">Uncharacterized protein</fullName>
    </submittedName>
</protein>
<organism evidence="3 4">
    <name type="scientific">Plasmodium coatneyi</name>
    <dbReference type="NCBI Taxonomy" id="208452"/>
    <lineage>
        <taxon>Eukaryota</taxon>
        <taxon>Sar</taxon>
        <taxon>Alveolata</taxon>
        <taxon>Apicomplexa</taxon>
        <taxon>Aconoidasida</taxon>
        <taxon>Haemosporida</taxon>
        <taxon>Plasmodiidae</taxon>
        <taxon>Plasmodium</taxon>
    </lineage>
</organism>
<reference evidence="4" key="1">
    <citation type="submission" date="2016-06" db="EMBL/GenBank/DDBJ databases">
        <title>First high quality genome sequence of Plasmodium coatneyi using continuous long reads from single molecule, real-time sequencing.</title>
        <authorList>
            <person name="Chien J.-T."/>
            <person name="Pakala S.B."/>
            <person name="Geraldo J.A."/>
            <person name="Lapp S.A."/>
            <person name="Barnwell J.W."/>
            <person name="Kissinger J.C."/>
            <person name="Galinski M.R."/>
            <person name="Humphrey J.C."/>
        </authorList>
    </citation>
    <scope>NUCLEOTIDE SEQUENCE [LARGE SCALE GENOMIC DNA]</scope>
    <source>
        <strain evidence="4">Hackeri</strain>
    </source>
</reference>
<dbReference type="EMBL" id="CP016241">
    <property type="protein sequence ID" value="ANQ06252.1"/>
    <property type="molecule type" value="Genomic_DNA"/>
</dbReference>
<feature type="chain" id="PRO_5008521205" evidence="2">
    <location>
        <begin position="30"/>
        <end position="95"/>
    </location>
</feature>
<dbReference type="GeneID" id="30907310"/>
<name>A0A1B1DU22_9APIC</name>
<dbReference type="RefSeq" id="XP_019912947.1">
    <property type="nucleotide sequence ID" value="XM_020057398.1"/>
</dbReference>
<proteinExistence type="predicted"/>
<dbReference type="VEuPathDB" id="PlasmoDB:PCOAH_00005870"/>
<keyword evidence="4" id="KW-1185">Reference proteome</keyword>
<sequence>MNAKNIMTSFSLILLLCFLLNLVIVPVNANENSKTKGGKGTPPPVPSVNNSDNNQPNKDGAENNPPLDAESALQELKNFAQNLEKKNDIQQEYNN</sequence>
<evidence type="ECO:0000313" key="4">
    <source>
        <dbReference type="Proteomes" id="UP000092716"/>
    </source>
</evidence>
<evidence type="ECO:0000256" key="1">
    <source>
        <dbReference type="SAM" id="MobiDB-lite"/>
    </source>
</evidence>
<dbReference type="AlphaFoldDB" id="A0A1B1DU22"/>
<gene>
    <name evidence="3" type="ORF">PCOAH_00005870</name>
</gene>
<evidence type="ECO:0000313" key="3">
    <source>
        <dbReference type="EMBL" id="ANQ06252.1"/>
    </source>
</evidence>
<feature type="compositionally biased region" description="Low complexity" evidence="1">
    <location>
        <begin position="47"/>
        <end position="57"/>
    </location>
</feature>
<feature type="signal peptide" evidence="2">
    <location>
        <begin position="1"/>
        <end position="29"/>
    </location>
</feature>
<keyword evidence="2" id="KW-0732">Signal</keyword>
<evidence type="ECO:0000256" key="2">
    <source>
        <dbReference type="SAM" id="SignalP"/>
    </source>
</evidence>
<dbReference type="KEGG" id="pcot:PCOAH_00005870"/>
<dbReference type="OrthoDB" id="385615at2759"/>
<dbReference type="Proteomes" id="UP000092716">
    <property type="component" value="Chromosome 3"/>
</dbReference>
<feature type="region of interest" description="Disordered" evidence="1">
    <location>
        <begin position="30"/>
        <end position="71"/>
    </location>
</feature>
<accession>A0A1B1DU22</accession>